<keyword evidence="3" id="KW-1185">Reference proteome</keyword>
<protein>
    <submittedName>
        <fullName evidence="2">Uncharacterized protein</fullName>
    </submittedName>
</protein>
<evidence type="ECO:0000256" key="1">
    <source>
        <dbReference type="SAM" id="MobiDB-lite"/>
    </source>
</evidence>
<dbReference type="RefSeq" id="WP_086847468.1">
    <property type="nucleotide sequence ID" value="NZ_BAAASE010000002.1"/>
</dbReference>
<organism evidence="2 3">
    <name type="scientific">Streptomyces coeruleofuscus</name>
    <dbReference type="NCBI Taxonomy" id="66879"/>
    <lineage>
        <taxon>Bacteria</taxon>
        <taxon>Bacillati</taxon>
        <taxon>Actinomycetota</taxon>
        <taxon>Actinomycetes</taxon>
        <taxon>Kitasatosporales</taxon>
        <taxon>Streptomycetaceae</taxon>
        <taxon>Streptomyces</taxon>
    </lineage>
</organism>
<proteinExistence type="predicted"/>
<feature type="compositionally biased region" description="Basic and acidic residues" evidence="1">
    <location>
        <begin position="7"/>
        <end position="16"/>
    </location>
</feature>
<accession>A0ABP5V4U7</accession>
<reference evidence="3" key="1">
    <citation type="journal article" date="2019" name="Int. J. Syst. Evol. Microbiol.">
        <title>The Global Catalogue of Microorganisms (GCM) 10K type strain sequencing project: providing services to taxonomists for standard genome sequencing and annotation.</title>
        <authorList>
            <consortium name="The Broad Institute Genomics Platform"/>
            <consortium name="The Broad Institute Genome Sequencing Center for Infectious Disease"/>
            <person name="Wu L."/>
            <person name="Ma J."/>
        </authorList>
    </citation>
    <scope>NUCLEOTIDE SEQUENCE [LARGE SCALE GENOMIC DNA]</scope>
    <source>
        <strain evidence="3">JCM 4358</strain>
    </source>
</reference>
<gene>
    <name evidence="2" type="ORF">GCM10010255_21900</name>
</gene>
<comment type="caution">
    <text evidence="2">The sequence shown here is derived from an EMBL/GenBank/DDBJ whole genome shotgun (WGS) entry which is preliminary data.</text>
</comment>
<feature type="region of interest" description="Disordered" evidence="1">
    <location>
        <begin position="1"/>
        <end position="28"/>
    </location>
</feature>
<name>A0ABP5V4U7_9ACTN</name>
<dbReference type="EMBL" id="BAAASE010000002">
    <property type="protein sequence ID" value="GAA2392028.1"/>
    <property type="molecule type" value="Genomic_DNA"/>
</dbReference>
<evidence type="ECO:0000313" key="2">
    <source>
        <dbReference type="EMBL" id="GAA2392028.1"/>
    </source>
</evidence>
<dbReference type="Proteomes" id="UP001499986">
    <property type="component" value="Unassembled WGS sequence"/>
</dbReference>
<evidence type="ECO:0000313" key="3">
    <source>
        <dbReference type="Proteomes" id="UP001499986"/>
    </source>
</evidence>
<sequence length="173" mass="18963">MTEEERQEQAADRADTNPDAPGPRPTPVDVYVLMTIETGLVTTADWLAERVKRPAFRAATGQGWSDDVHRQVVLLAAKDSADPRRWKFTGQRSAPEAAEWLSLRFRNSPGPFRTLAEGERQAVENVARMGAELIRRTLGEARRTEAVPHPCPLPCGGQLVVEGGDGAPPVVRC</sequence>